<protein>
    <recommendedName>
        <fullName evidence="3">Capsule assembly protein Wzi</fullName>
    </recommendedName>
</protein>
<comment type="caution">
    <text evidence="1">The sequence shown here is derived from an EMBL/GenBank/DDBJ whole genome shotgun (WGS) entry which is preliminary data.</text>
</comment>
<dbReference type="Proteomes" id="UP000245489">
    <property type="component" value="Unassembled WGS sequence"/>
</dbReference>
<accession>A0A316E183</accession>
<proteinExistence type="predicted"/>
<dbReference type="RefSeq" id="WP_146199170.1">
    <property type="nucleotide sequence ID" value="NZ_QGGO01000016.1"/>
</dbReference>
<evidence type="ECO:0008006" key="3">
    <source>
        <dbReference type="Google" id="ProtNLM"/>
    </source>
</evidence>
<evidence type="ECO:0000313" key="2">
    <source>
        <dbReference type="Proteomes" id="UP000245489"/>
    </source>
</evidence>
<sequence length="437" mass="50601">MKKIFIILLILYGHNAYCFEKTDSLKKKTFFWSLQSMGFGRATGFANKIGSINPENRIAKLNDYDGGIYFRPDFRLKLKRLDCWAKPRIHVDFPQNPYPRGQNFWNYEGHSTEFFFQELKSRWQINHQFFVQGGRYYKQIGTSIFVNPSNPFIVNTSRLNPKIELFPMDFLEVSFSSNSSWNYTLIANLGAANTPVFKEPFLKFERNYGLFMEHYGDANNEGIIFSADEVGRFRLGGYAQKNVSESVVMWTDFSVDYRPNRFYPAIGSSTGLLNYEMVNGKENDKIFVSGLIGASYTFNWGPTIQLEYFHNDKGYNQEQFDRFSTQINTAQNYNFDITRQLADLNLGRSINSGIPLNRQNYVFAQFGQNDLFDKLNINVRNLYSIDDSVNQLSALVEYNVADNLEIYGLALKSTTPTSIDYTQLIHYQLMIGLISKF</sequence>
<dbReference type="AlphaFoldDB" id="A0A316E183"/>
<name>A0A316E183_9BACT</name>
<reference evidence="1 2" key="1">
    <citation type="submission" date="2018-05" db="EMBL/GenBank/DDBJ databases">
        <title>Genomic Encyclopedia of Archaeal and Bacterial Type Strains, Phase II (KMG-II): from individual species to whole genera.</title>
        <authorList>
            <person name="Goeker M."/>
        </authorList>
    </citation>
    <scope>NUCLEOTIDE SEQUENCE [LARGE SCALE GENOMIC DNA]</scope>
    <source>
        <strain evidence="1 2">DSM 22214</strain>
    </source>
</reference>
<evidence type="ECO:0000313" key="1">
    <source>
        <dbReference type="EMBL" id="PWK23865.1"/>
    </source>
</evidence>
<organism evidence="1 2">
    <name type="scientific">Arcicella aurantiaca</name>
    <dbReference type="NCBI Taxonomy" id="591202"/>
    <lineage>
        <taxon>Bacteria</taxon>
        <taxon>Pseudomonadati</taxon>
        <taxon>Bacteroidota</taxon>
        <taxon>Cytophagia</taxon>
        <taxon>Cytophagales</taxon>
        <taxon>Flectobacillaceae</taxon>
        <taxon>Arcicella</taxon>
    </lineage>
</organism>
<gene>
    <name evidence="1" type="ORF">LV89_03072</name>
</gene>
<dbReference type="EMBL" id="QGGO01000016">
    <property type="protein sequence ID" value="PWK23865.1"/>
    <property type="molecule type" value="Genomic_DNA"/>
</dbReference>
<dbReference type="OrthoDB" id="5493663at2"/>
<keyword evidence="2" id="KW-1185">Reference proteome</keyword>